<comment type="caution">
    <text evidence="1">The sequence shown here is derived from an EMBL/GenBank/DDBJ whole genome shotgun (WGS) entry which is preliminary data.</text>
</comment>
<protein>
    <submittedName>
        <fullName evidence="1">Uncharacterized protein</fullName>
    </submittedName>
</protein>
<evidence type="ECO:0000313" key="1">
    <source>
        <dbReference type="EMBL" id="KAL0939548.1"/>
    </source>
</evidence>
<name>A0ACC3Z624_COLTU</name>
<keyword evidence="2" id="KW-1185">Reference proteome</keyword>
<dbReference type="EMBL" id="VUJX02000003">
    <property type="protein sequence ID" value="KAL0939548.1"/>
    <property type="molecule type" value="Genomic_DNA"/>
</dbReference>
<dbReference type="Proteomes" id="UP000805649">
    <property type="component" value="Unassembled WGS sequence"/>
</dbReference>
<gene>
    <name evidence="1" type="ORF">CTRU02_206158</name>
</gene>
<accession>A0ACC3Z624</accession>
<sequence length="176" mass="20090">MFLYLPIFSDHSELQHPQLPSLISHFLAWSLSASSTTKTPLHIFYVLFTKYHRFPIFTSQYLQLLHRGLRHPQPKTKLTSSDPSPRTCLPHQLWHLTLLLTVPPTDISPLAPTLNCLKPIQLRHCKVTYRAIPSTTQMAPAWATPWDSRTERTPQLLPLRMSTVCSQPAPLGLLLP</sequence>
<organism evidence="1 2">
    <name type="scientific">Colletotrichum truncatum</name>
    <name type="common">Anthracnose fungus</name>
    <name type="synonym">Colletotrichum capsici</name>
    <dbReference type="NCBI Taxonomy" id="5467"/>
    <lineage>
        <taxon>Eukaryota</taxon>
        <taxon>Fungi</taxon>
        <taxon>Dikarya</taxon>
        <taxon>Ascomycota</taxon>
        <taxon>Pezizomycotina</taxon>
        <taxon>Sordariomycetes</taxon>
        <taxon>Hypocreomycetidae</taxon>
        <taxon>Glomerellales</taxon>
        <taxon>Glomerellaceae</taxon>
        <taxon>Colletotrichum</taxon>
        <taxon>Colletotrichum truncatum species complex</taxon>
    </lineage>
</organism>
<reference evidence="1 2" key="1">
    <citation type="journal article" date="2020" name="Phytopathology">
        <title>Genome Sequence Resources of Colletotrichum truncatum, C. plurivorum, C. musicola, and C. sojae: Four Species Pathogenic to Soybean (Glycine max).</title>
        <authorList>
            <person name="Rogerio F."/>
            <person name="Boufleur T.R."/>
            <person name="Ciampi-Guillardi M."/>
            <person name="Sukno S.A."/>
            <person name="Thon M.R."/>
            <person name="Massola Junior N.S."/>
            <person name="Baroncelli R."/>
        </authorList>
    </citation>
    <scope>NUCLEOTIDE SEQUENCE [LARGE SCALE GENOMIC DNA]</scope>
    <source>
        <strain evidence="1 2">CMES1059</strain>
    </source>
</reference>
<evidence type="ECO:0000313" key="2">
    <source>
        <dbReference type="Proteomes" id="UP000805649"/>
    </source>
</evidence>
<proteinExistence type="predicted"/>